<name>A0AAV4RVI8_9ARAC</name>
<dbReference type="AlphaFoldDB" id="A0AAV4RVI8"/>
<organism evidence="1 2">
    <name type="scientific">Caerostris darwini</name>
    <dbReference type="NCBI Taxonomy" id="1538125"/>
    <lineage>
        <taxon>Eukaryota</taxon>
        <taxon>Metazoa</taxon>
        <taxon>Ecdysozoa</taxon>
        <taxon>Arthropoda</taxon>
        <taxon>Chelicerata</taxon>
        <taxon>Arachnida</taxon>
        <taxon>Araneae</taxon>
        <taxon>Araneomorphae</taxon>
        <taxon>Entelegynae</taxon>
        <taxon>Araneoidea</taxon>
        <taxon>Araneidae</taxon>
        <taxon>Caerostris</taxon>
    </lineage>
</organism>
<evidence type="ECO:0000313" key="2">
    <source>
        <dbReference type="Proteomes" id="UP001054837"/>
    </source>
</evidence>
<comment type="caution">
    <text evidence="1">The sequence shown here is derived from an EMBL/GenBank/DDBJ whole genome shotgun (WGS) entry which is preliminary data.</text>
</comment>
<dbReference type="Proteomes" id="UP001054837">
    <property type="component" value="Unassembled WGS sequence"/>
</dbReference>
<accession>A0AAV4RVI8</accession>
<keyword evidence="2" id="KW-1185">Reference proteome</keyword>
<evidence type="ECO:0000313" key="1">
    <source>
        <dbReference type="EMBL" id="GIY25639.1"/>
    </source>
</evidence>
<proteinExistence type="predicted"/>
<protein>
    <submittedName>
        <fullName evidence="1">Uncharacterized protein</fullName>
    </submittedName>
</protein>
<sequence length="120" mass="14108">MELLRFGAAFLPCRIRRILNVAKIEDPPCWSVNQTNYSLMSLVSTSLIRAPFLIRGRVHRRSFEMWSLAFSVSPSFQDLSSYPFFQSINDFINSSPLFFHFIIPRLSFRREPDFYPPKLL</sequence>
<dbReference type="EMBL" id="BPLQ01006841">
    <property type="protein sequence ID" value="GIY25639.1"/>
    <property type="molecule type" value="Genomic_DNA"/>
</dbReference>
<reference evidence="1 2" key="1">
    <citation type="submission" date="2021-06" db="EMBL/GenBank/DDBJ databases">
        <title>Caerostris darwini draft genome.</title>
        <authorList>
            <person name="Kono N."/>
            <person name="Arakawa K."/>
        </authorList>
    </citation>
    <scope>NUCLEOTIDE SEQUENCE [LARGE SCALE GENOMIC DNA]</scope>
</reference>
<gene>
    <name evidence="1" type="ORF">CDAR_263281</name>
</gene>